<dbReference type="GO" id="GO:0006397">
    <property type="term" value="P:mRNA processing"/>
    <property type="evidence" value="ECO:0007669"/>
    <property type="project" value="UniProtKB-KW"/>
</dbReference>
<keyword evidence="4" id="KW-0508">mRNA splicing</keyword>
<protein>
    <submittedName>
        <fullName evidence="8">Uncharacterized protein</fullName>
    </submittedName>
</protein>
<feature type="compositionally biased region" description="Basic residues" evidence="6">
    <location>
        <begin position="520"/>
        <end position="532"/>
    </location>
</feature>
<evidence type="ECO:0000256" key="1">
    <source>
        <dbReference type="ARBA" id="ARBA00004123"/>
    </source>
</evidence>
<organism evidence="8 9">
    <name type="scientific">Vitis vinifera</name>
    <name type="common">Grape</name>
    <dbReference type="NCBI Taxonomy" id="29760"/>
    <lineage>
        <taxon>Eukaryota</taxon>
        <taxon>Viridiplantae</taxon>
        <taxon>Streptophyta</taxon>
        <taxon>Embryophyta</taxon>
        <taxon>Tracheophyta</taxon>
        <taxon>Spermatophyta</taxon>
        <taxon>Magnoliopsida</taxon>
        <taxon>eudicotyledons</taxon>
        <taxon>Gunneridae</taxon>
        <taxon>Pentapetalae</taxon>
        <taxon>rosids</taxon>
        <taxon>Vitales</taxon>
        <taxon>Vitaceae</taxon>
        <taxon>Viteae</taxon>
        <taxon>Vitis</taxon>
    </lineage>
</organism>
<evidence type="ECO:0000313" key="9">
    <source>
        <dbReference type="Proteomes" id="UP000288805"/>
    </source>
</evidence>
<keyword evidence="7" id="KW-1133">Transmembrane helix</keyword>
<evidence type="ECO:0000256" key="6">
    <source>
        <dbReference type="SAM" id="MobiDB-lite"/>
    </source>
</evidence>
<sequence length="597" mass="65510">MVDLLNWCCLIKQQEELADPVLINVVIITLVFGVSIFGWPGSFEEKSFMSLLGATIDAWGKEGGWFRRRPLHACFGLFGKKGIRVFEAFEQSPLAITGSVDAARDILIDGIRCVPESKMLLEELIKFAMMHGGPRHINVVDAVVANAISPGTDVSQGLSAKDGDLSSLQMFMPENLFYPKSFILMNLKWKQFVDLCGTIYDVKKAWNRHIKLFPHCLRTMSIYKYPATSSKPLRIAMEGRPDIIAAMPCHPFGDSGSDRLALIPIEEQGLSCPENHDIHSEQVVNVQLEPEAANKSAQEGLQLVIPKVPGQHREEASEPNVSDSVVKEYNEIESVQALLALSRANDLQQEVEHEPLQDPKSLSLECLSLNPQGKESPESIPASSHEVEAPEEACRSNGIITESVYNTDENPPSSSPVGTSADDPAEIHSESVGPLSSASPQLPTPTEELSQSLVPKSGGGKWNQTDGTDKYAQIQMSPERHKNPLPSEAVPHPQLSVNGAGNWRQMNNADKVHRDSSPRFHGHSRNKRRASRHVPLEQQYPRDQIGTQMLVSQGQFDSYSCLANANCAATKLCLCIFMSSASPTCYSSTGVSISHAK</sequence>
<evidence type="ECO:0000256" key="2">
    <source>
        <dbReference type="ARBA" id="ARBA00022664"/>
    </source>
</evidence>
<gene>
    <name evidence="8" type="ORF">CK203_090326</name>
</gene>
<evidence type="ECO:0000256" key="5">
    <source>
        <dbReference type="ARBA" id="ARBA00023242"/>
    </source>
</evidence>
<dbReference type="GO" id="GO:0005634">
    <property type="term" value="C:nucleus"/>
    <property type="evidence" value="ECO:0007669"/>
    <property type="project" value="UniProtKB-SubCell"/>
</dbReference>
<keyword evidence="2" id="KW-0507">mRNA processing</keyword>
<dbReference type="AlphaFoldDB" id="A0A438EHZ3"/>
<evidence type="ECO:0000256" key="4">
    <source>
        <dbReference type="ARBA" id="ARBA00023187"/>
    </source>
</evidence>
<dbReference type="PANTHER" id="PTHR17204">
    <property type="entry name" value="PRE-MRNA PROCESSING PROTEIN PRP39-RELATED"/>
    <property type="match status" value="1"/>
</dbReference>
<feature type="region of interest" description="Disordered" evidence="6">
    <location>
        <begin position="369"/>
        <end position="467"/>
    </location>
</feature>
<keyword evidence="3" id="KW-0677">Repeat</keyword>
<comment type="subcellular location">
    <subcellularLocation>
        <location evidence="1">Nucleus</location>
    </subcellularLocation>
</comment>
<keyword evidence="7" id="KW-0812">Transmembrane</keyword>
<evidence type="ECO:0000256" key="7">
    <source>
        <dbReference type="SAM" id="Phobius"/>
    </source>
</evidence>
<evidence type="ECO:0000256" key="3">
    <source>
        <dbReference type="ARBA" id="ARBA00022737"/>
    </source>
</evidence>
<reference evidence="8 9" key="1">
    <citation type="journal article" date="2018" name="PLoS Genet.">
        <title>Population sequencing reveals clonal diversity and ancestral inbreeding in the grapevine cultivar Chardonnay.</title>
        <authorList>
            <person name="Roach M.J."/>
            <person name="Johnson D.L."/>
            <person name="Bohlmann J."/>
            <person name="van Vuuren H.J."/>
            <person name="Jones S.J."/>
            <person name="Pretorius I.S."/>
            <person name="Schmidt S.A."/>
            <person name="Borneman A.R."/>
        </authorList>
    </citation>
    <scope>NUCLEOTIDE SEQUENCE [LARGE SCALE GENOMIC DNA]</scope>
    <source>
        <strain evidence="9">cv. Chardonnay</strain>
        <tissue evidence="8">Leaf</tissue>
    </source>
</reference>
<evidence type="ECO:0000313" key="8">
    <source>
        <dbReference type="EMBL" id="RVW47346.1"/>
    </source>
</evidence>
<keyword evidence="7" id="KW-0472">Membrane</keyword>
<comment type="caution">
    <text evidence="8">The sequence shown here is derived from an EMBL/GenBank/DDBJ whole genome shotgun (WGS) entry which is preliminary data.</text>
</comment>
<feature type="transmembrane region" description="Helical" evidence="7">
    <location>
        <begin position="21"/>
        <end position="39"/>
    </location>
</feature>
<accession>A0A438EHZ3</accession>
<feature type="region of interest" description="Disordered" evidence="6">
    <location>
        <begin position="480"/>
        <end position="537"/>
    </location>
</feature>
<dbReference type="PANTHER" id="PTHR17204:SF26">
    <property type="entry name" value="PRE-MRNA-PROCESSING FACTOR 39-2"/>
    <property type="match status" value="1"/>
</dbReference>
<keyword evidence="5" id="KW-0539">Nucleus</keyword>
<feature type="compositionally biased region" description="Polar residues" evidence="6">
    <location>
        <begin position="495"/>
        <end position="508"/>
    </location>
</feature>
<dbReference type="GO" id="GO:0008380">
    <property type="term" value="P:RNA splicing"/>
    <property type="evidence" value="ECO:0007669"/>
    <property type="project" value="UniProtKB-KW"/>
</dbReference>
<proteinExistence type="predicted"/>
<feature type="compositionally biased region" description="Polar residues" evidence="6">
    <location>
        <begin position="398"/>
        <end position="418"/>
    </location>
</feature>
<dbReference type="EMBL" id="QGNW01001285">
    <property type="protein sequence ID" value="RVW47346.1"/>
    <property type="molecule type" value="Genomic_DNA"/>
</dbReference>
<dbReference type="Proteomes" id="UP000288805">
    <property type="component" value="Unassembled WGS sequence"/>
</dbReference>
<name>A0A438EHZ3_VITVI</name>
<feature type="compositionally biased region" description="Basic and acidic residues" evidence="6">
    <location>
        <begin position="385"/>
        <end position="394"/>
    </location>
</feature>